<organism evidence="2 3">
    <name type="scientific">Macrolepiota fuliginosa MF-IS2</name>
    <dbReference type="NCBI Taxonomy" id="1400762"/>
    <lineage>
        <taxon>Eukaryota</taxon>
        <taxon>Fungi</taxon>
        <taxon>Dikarya</taxon>
        <taxon>Basidiomycota</taxon>
        <taxon>Agaricomycotina</taxon>
        <taxon>Agaricomycetes</taxon>
        <taxon>Agaricomycetidae</taxon>
        <taxon>Agaricales</taxon>
        <taxon>Agaricineae</taxon>
        <taxon>Agaricaceae</taxon>
        <taxon>Macrolepiota</taxon>
    </lineage>
</organism>
<evidence type="ECO:0000256" key="1">
    <source>
        <dbReference type="SAM" id="MobiDB-lite"/>
    </source>
</evidence>
<sequence length="341" mass="38088">MASDKEPFTCITFMSPPDETPLVDIKQLLNYILRVVNDFHLAIVVLLDTYPLADALDTISELRQEMSKQFKELEKAFTVVASCARIYSTIPSEAVNQRQQAEGHIRFLVLRTEILVTRFRDINAGVTLGAQYFYGVVAKIGSILTDIELGPLETDGHRTFLSSLRDPKVAENLLQVFIRVAEASVKLAGYYHTFNKHMQDLDSSVETLQSSAEEVQVIEKLWNEHHQHTYRFSLDLTDMTLLMRKSEPYISSLEPPYQSISTEPPPPPSTAAPSSQSSPPAIWSSEGQPSLRPPSPPPASPGDPLPVEPLGSTSSLTNVLPTKPSLLQRLRSCFCLRYFQD</sequence>
<name>A0A9P5X7J5_9AGAR</name>
<evidence type="ECO:0000313" key="2">
    <source>
        <dbReference type="EMBL" id="KAF9444590.1"/>
    </source>
</evidence>
<dbReference type="AlphaFoldDB" id="A0A9P5X7J5"/>
<dbReference type="Proteomes" id="UP000807342">
    <property type="component" value="Unassembled WGS sequence"/>
</dbReference>
<evidence type="ECO:0000313" key="3">
    <source>
        <dbReference type="Proteomes" id="UP000807342"/>
    </source>
</evidence>
<reference evidence="2" key="1">
    <citation type="submission" date="2020-11" db="EMBL/GenBank/DDBJ databases">
        <authorList>
            <consortium name="DOE Joint Genome Institute"/>
            <person name="Ahrendt S."/>
            <person name="Riley R."/>
            <person name="Andreopoulos W."/>
            <person name="Labutti K."/>
            <person name="Pangilinan J."/>
            <person name="Ruiz-Duenas F.J."/>
            <person name="Barrasa J.M."/>
            <person name="Sanchez-Garcia M."/>
            <person name="Camarero S."/>
            <person name="Miyauchi S."/>
            <person name="Serrano A."/>
            <person name="Linde D."/>
            <person name="Babiker R."/>
            <person name="Drula E."/>
            <person name="Ayuso-Fernandez I."/>
            <person name="Pacheco R."/>
            <person name="Padilla G."/>
            <person name="Ferreira P."/>
            <person name="Barriuso J."/>
            <person name="Kellner H."/>
            <person name="Castanera R."/>
            <person name="Alfaro M."/>
            <person name="Ramirez L."/>
            <person name="Pisabarro A.G."/>
            <person name="Kuo A."/>
            <person name="Tritt A."/>
            <person name="Lipzen A."/>
            <person name="He G."/>
            <person name="Yan M."/>
            <person name="Ng V."/>
            <person name="Cullen D."/>
            <person name="Martin F."/>
            <person name="Rosso M.-N."/>
            <person name="Henrissat B."/>
            <person name="Hibbett D."/>
            <person name="Martinez A.T."/>
            <person name="Grigoriev I.V."/>
        </authorList>
    </citation>
    <scope>NUCLEOTIDE SEQUENCE</scope>
    <source>
        <strain evidence="2">MF-IS2</strain>
    </source>
</reference>
<keyword evidence="3" id="KW-1185">Reference proteome</keyword>
<dbReference type="EMBL" id="MU151363">
    <property type="protein sequence ID" value="KAF9444590.1"/>
    <property type="molecule type" value="Genomic_DNA"/>
</dbReference>
<protein>
    <submittedName>
        <fullName evidence="2">Uncharacterized protein</fullName>
    </submittedName>
</protein>
<proteinExistence type="predicted"/>
<accession>A0A9P5X7J5</accession>
<comment type="caution">
    <text evidence="2">The sequence shown here is derived from an EMBL/GenBank/DDBJ whole genome shotgun (WGS) entry which is preliminary data.</text>
</comment>
<gene>
    <name evidence="2" type="ORF">P691DRAFT_778160</name>
</gene>
<feature type="compositionally biased region" description="Pro residues" evidence="1">
    <location>
        <begin position="291"/>
        <end position="307"/>
    </location>
</feature>
<feature type="compositionally biased region" description="Low complexity" evidence="1">
    <location>
        <begin position="271"/>
        <end position="290"/>
    </location>
</feature>
<feature type="region of interest" description="Disordered" evidence="1">
    <location>
        <begin position="253"/>
        <end position="319"/>
    </location>
</feature>